<sequence length="650" mass="71431">MANTHEIVSVLTESRVFPPPREFSERAHIRGMEDYQRLWDEAAKDPDRYWGDRAREELYWKEPFQTVLDWKPPHARWFVEGKTNLAYNCLDRHLPKLKDKPAILFEGEPGDRRSITYGELSQQVNRLANGLKSLGVKKGDRVGIYLPMVPEAAVAMLACARLGAVHSVVFGGFSAEALQDRMKDAGAKVLLTADGGWRKGAVVPLLKNVEAALPNAPSIEKVVVLTRTGDGTLPEGPKFVAWDALVKGQSDTCEPEWVESEHPLFILYTSGSTGKPKGVLHTTAGYALGASLTTRWVFDLRDEDVYWCTADVGWVTGHTYVVYGPLMNGVTTIIYEGAPTQPGPDRFWDIIARYKATILYTAPTAIRAFMRLGDGPVKKHDLSSLRLLGSVGEPINPEAWMWYRDVIGGGRCPVVDTWWQTETGGIMISPLPGATPTKPGSATLPLPGIHAEILDREGKRVPKGQGGLLFVTKPWPSMLRSVYGDPERYVNTYFSELPGMYFTGDGARTDADGYFWLMGRVDDVVNVAGHRLGTAEVESALVAHPKVSEAAVVGRPDDLKGTALVAFVTLKHGNAPSDALKKELAVHVGKEIGAIARPDEIRFAEGLPKTRSGKIMRRLLRDVAAGKQSTQDTTTLEDLNVLAALRQNDE</sequence>
<feature type="domain" description="AMP-binding enzyme C-terminal" evidence="8">
    <location>
        <begin position="536"/>
        <end position="614"/>
    </location>
</feature>
<evidence type="ECO:0000313" key="11">
    <source>
        <dbReference type="Proteomes" id="UP000528460"/>
    </source>
</evidence>
<dbReference type="EMBL" id="JABFJW010000058">
    <property type="protein sequence ID" value="NOK09378.1"/>
    <property type="molecule type" value="Genomic_DNA"/>
</dbReference>
<dbReference type="PANTHER" id="PTHR24095:SF14">
    <property type="entry name" value="ACETYL-COENZYME A SYNTHETASE 1"/>
    <property type="match status" value="1"/>
</dbReference>
<dbReference type="Gene3D" id="3.30.300.30">
    <property type="match status" value="1"/>
</dbReference>
<dbReference type="Proteomes" id="UP000528460">
    <property type="component" value="Unassembled WGS sequence"/>
</dbReference>
<evidence type="ECO:0000256" key="5">
    <source>
        <dbReference type="ARBA" id="ARBA00022990"/>
    </source>
</evidence>
<dbReference type="NCBIfam" id="NF001208">
    <property type="entry name" value="PRK00174.1"/>
    <property type="match status" value="1"/>
</dbReference>
<dbReference type="InterPro" id="IPR032387">
    <property type="entry name" value="ACAS_N"/>
</dbReference>
<comment type="PTM">
    <text evidence="6">Acetylated. Deacetylation by the SIR2-homolog deacetylase activates the enzyme.</text>
</comment>
<dbReference type="PROSITE" id="PS00455">
    <property type="entry name" value="AMP_BINDING"/>
    <property type="match status" value="1"/>
</dbReference>
<keyword evidence="2 6" id="KW-0436">Ligase</keyword>
<comment type="similarity">
    <text evidence="1 6">Belongs to the ATP-dependent AMP-binding enzyme family.</text>
</comment>
<accession>A0A7Y4JR79</accession>
<dbReference type="SUPFAM" id="SSF56801">
    <property type="entry name" value="Acetyl-CoA synthetase-like"/>
    <property type="match status" value="1"/>
</dbReference>
<evidence type="ECO:0000256" key="1">
    <source>
        <dbReference type="ARBA" id="ARBA00006432"/>
    </source>
</evidence>
<dbReference type="Pfam" id="PF16177">
    <property type="entry name" value="ACAS_N"/>
    <property type="match status" value="1"/>
</dbReference>
<feature type="binding site" evidence="6">
    <location>
        <position position="316"/>
    </location>
    <ligand>
        <name>CoA</name>
        <dbReference type="ChEBI" id="CHEBI:57287"/>
    </ligand>
</feature>
<feature type="binding site" evidence="6">
    <location>
        <position position="505"/>
    </location>
    <ligand>
        <name>ATP</name>
        <dbReference type="ChEBI" id="CHEBI:30616"/>
    </ligand>
</feature>
<evidence type="ECO:0000256" key="3">
    <source>
        <dbReference type="ARBA" id="ARBA00022741"/>
    </source>
</evidence>
<dbReference type="PANTHER" id="PTHR24095">
    <property type="entry name" value="ACETYL-COENZYME A SYNTHETASE"/>
    <property type="match status" value="1"/>
</dbReference>
<feature type="binding site" evidence="6">
    <location>
        <position position="520"/>
    </location>
    <ligand>
        <name>ATP</name>
        <dbReference type="ChEBI" id="CHEBI:30616"/>
    </ligand>
</feature>
<comment type="caution">
    <text evidence="6">Lacks conserved residue(s) required for the propagation of feature annotation.</text>
</comment>
<protein>
    <recommendedName>
        <fullName evidence="6">Acetyl-coenzyme A synthetase</fullName>
        <shortName evidence="6">AcCoA synthetase</shortName>
        <shortName evidence="6">Acs</shortName>
        <ecNumber evidence="6">6.2.1.1</ecNumber>
    </recommendedName>
    <alternativeName>
        <fullName evidence="6">Acetate--CoA ligase</fullName>
    </alternativeName>
    <alternativeName>
        <fullName evidence="6">Acyl-activating enzyme</fullName>
    </alternativeName>
</protein>
<keyword evidence="6" id="KW-0460">Magnesium</keyword>
<dbReference type="InterPro" id="IPR045851">
    <property type="entry name" value="AMP-bd_C_sf"/>
</dbReference>
<dbReference type="AlphaFoldDB" id="A0A7Y4JR79"/>
<dbReference type="Pfam" id="PF00501">
    <property type="entry name" value="AMP-binding"/>
    <property type="match status" value="1"/>
</dbReference>
<proteinExistence type="inferred from homology"/>
<reference evidence="10 11" key="1">
    <citation type="submission" date="2020-05" db="EMBL/GenBank/DDBJ databases">
        <authorList>
            <person name="Whitworth D."/>
        </authorList>
    </citation>
    <scope>NUCLEOTIDE SEQUENCE [LARGE SCALE GENOMIC DNA]</scope>
    <source>
        <strain evidence="10 11">CA046A</strain>
    </source>
</reference>
<organism evidence="10 11">
    <name type="scientific">Corallococcus exercitus</name>
    <dbReference type="NCBI Taxonomy" id="2316736"/>
    <lineage>
        <taxon>Bacteria</taxon>
        <taxon>Pseudomonadati</taxon>
        <taxon>Myxococcota</taxon>
        <taxon>Myxococcia</taxon>
        <taxon>Myxococcales</taxon>
        <taxon>Cystobacterineae</taxon>
        <taxon>Myxococcaceae</taxon>
        <taxon>Corallococcus</taxon>
    </lineage>
</organism>
<comment type="cofactor">
    <cofactor evidence="6">
        <name>Mg(2+)</name>
        <dbReference type="ChEBI" id="CHEBI:18420"/>
    </cofactor>
</comment>
<dbReference type="GO" id="GO:0005829">
    <property type="term" value="C:cytosol"/>
    <property type="evidence" value="ECO:0007669"/>
    <property type="project" value="TreeGrafter"/>
</dbReference>
<evidence type="ECO:0000256" key="6">
    <source>
        <dbReference type="HAMAP-Rule" id="MF_01123"/>
    </source>
</evidence>
<dbReference type="FunFam" id="3.40.50.12780:FF:000001">
    <property type="entry name" value="Acetyl-coenzyme A synthetase"/>
    <property type="match status" value="1"/>
</dbReference>
<dbReference type="GO" id="GO:0016208">
    <property type="term" value="F:AMP binding"/>
    <property type="evidence" value="ECO:0007669"/>
    <property type="project" value="InterPro"/>
</dbReference>
<dbReference type="InterPro" id="IPR020845">
    <property type="entry name" value="AMP-binding_CS"/>
</dbReference>
<feature type="binding site" evidence="6">
    <location>
        <begin position="392"/>
        <end position="394"/>
    </location>
    <ligand>
        <name>ATP</name>
        <dbReference type="ChEBI" id="CHEBI:30616"/>
    </ligand>
</feature>
<gene>
    <name evidence="10" type="primary">acs</name>
    <name evidence="6" type="synonym">acsA</name>
    <name evidence="10" type="ORF">HNS30_10075</name>
</gene>
<dbReference type="InterPro" id="IPR025110">
    <property type="entry name" value="AMP-bd_C"/>
</dbReference>
<feature type="binding site" evidence="6">
    <location>
        <position position="544"/>
    </location>
    <ligand>
        <name>Mg(2+)</name>
        <dbReference type="ChEBI" id="CHEBI:18420"/>
    </ligand>
</feature>
<feature type="domain" description="Acetyl-coenzyme A synthetase N-terminal" evidence="9">
    <location>
        <begin position="35"/>
        <end position="89"/>
    </location>
</feature>
<evidence type="ECO:0000256" key="4">
    <source>
        <dbReference type="ARBA" id="ARBA00022840"/>
    </source>
</evidence>
<feature type="modified residue" description="N6-acetyllysine" evidence="6">
    <location>
        <position position="614"/>
    </location>
</feature>
<dbReference type="RefSeq" id="WP_171413574.1">
    <property type="nucleotide sequence ID" value="NZ_JABFJW010000058.1"/>
</dbReference>
<dbReference type="InterPro" id="IPR042099">
    <property type="entry name" value="ANL_N_sf"/>
</dbReference>
<dbReference type="Gene3D" id="3.40.50.12780">
    <property type="entry name" value="N-terminal domain of ligase-like"/>
    <property type="match status" value="1"/>
</dbReference>
<feature type="binding site" evidence="6">
    <location>
        <position position="531"/>
    </location>
    <ligand>
        <name>ATP</name>
        <dbReference type="ChEBI" id="CHEBI:30616"/>
    </ligand>
</feature>
<keyword evidence="6" id="KW-0479">Metal-binding</keyword>
<comment type="catalytic activity">
    <reaction evidence="6">
        <text>acetate + ATP + CoA = acetyl-CoA + AMP + diphosphate</text>
        <dbReference type="Rhea" id="RHEA:23176"/>
        <dbReference type="ChEBI" id="CHEBI:30089"/>
        <dbReference type="ChEBI" id="CHEBI:30616"/>
        <dbReference type="ChEBI" id="CHEBI:33019"/>
        <dbReference type="ChEBI" id="CHEBI:57287"/>
        <dbReference type="ChEBI" id="CHEBI:57288"/>
        <dbReference type="ChEBI" id="CHEBI:456215"/>
        <dbReference type="EC" id="6.2.1.1"/>
    </reaction>
</comment>
<evidence type="ECO:0000259" key="9">
    <source>
        <dbReference type="Pfam" id="PF16177"/>
    </source>
</evidence>
<evidence type="ECO:0000259" key="7">
    <source>
        <dbReference type="Pfam" id="PF00501"/>
    </source>
</evidence>
<dbReference type="Pfam" id="PF13193">
    <property type="entry name" value="AMP-binding_C"/>
    <property type="match status" value="1"/>
</dbReference>
<evidence type="ECO:0000256" key="2">
    <source>
        <dbReference type="ARBA" id="ARBA00022598"/>
    </source>
</evidence>
<dbReference type="GO" id="GO:0003987">
    <property type="term" value="F:acetate-CoA ligase activity"/>
    <property type="evidence" value="ECO:0007669"/>
    <property type="project" value="UniProtKB-UniRule"/>
</dbReference>
<keyword evidence="5 6" id="KW-0007">Acetylation</keyword>
<evidence type="ECO:0000259" key="8">
    <source>
        <dbReference type="Pfam" id="PF13193"/>
    </source>
</evidence>
<feature type="binding site" evidence="6">
    <location>
        <begin position="198"/>
        <end position="201"/>
    </location>
    <ligand>
        <name>CoA</name>
        <dbReference type="ChEBI" id="CHEBI:57287"/>
    </ligand>
</feature>
<dbReference type="InterPro" id="IPR000873">
    <property type="entry name" value="AMP-dep_synth/lig_dom"/>
</dbReference>
<feature type="binding site" evidence="6">
    <location>
        <position position="547"/>
    </location>
    <ligand>
        <name>Mg(2+)</name>
        <dbReference type="ChEBI" id="CHEBI:18420"/>
    </ligand>
</feature>
<dbReference type="EC" id="6.2.1.1" evidence="6"/>
<dbReference type="NCBIfam" id="TIGR02188">
    <property type="entry name" value="Ac_CoA_lig_AcsA"/>
    <property type="match status" value="1"/>
</dbReference>
<dbReference type="GO" id="GO:0019427">
    <property type="term" value="P:acetyl-CoA biosynthetic process from acetate"/>
    <property type="evidence" value="ECO:0007669"/>
    <property type="project" value="UniProtKB-UniRule"/>
</dbReference>
<dbReference type="GO" id="GO:0005524">
    <property type="term" value="F:ATP binding"/>
    <property type="evidence" value="ECO:0007669"/>
    <property type="project" value="UniProtKB-KW"/>
</dbReference>
<dbReference type="GO" id="GO:0046872">
    <property type="term" value="F:metal ion binding"/>
    <property type="evidence" value="ECO:0007669"/>
    <property type="project" value="UniProtKB-KW"/>
</dbReference>
<keyword evidence="4 6" id="KW-0067">ATP-binding</keyword>
<comment type="function">
    <text evidence="6">Catalyzes the conversion of acetate into acetyl-CoA (AcCoA), an essential intermediate at the junction of anabolic and catabolic pathways. AcsA undergoes a two-step reaction. In the first half reaction, AcsA combines acetate with ATP to form acetyl-adenylate (AcAMP) intermediate. In the second half reaction, it can then transfer the acetyl group from AcAMP to the sulfhydryl group of CoA, forming the product AcCoA.</text>
</comment>
<comment type="caution">
    <text evidence="10">The sequence shown here is derived from an EMBL/GenBank/DDBJ whole genome shotgun (WGS) entry which is preliminary data.</text>
</comment>
<name>A0A7Y4JR79_9BACT</name>
<feature type="domain" description="AMP-dependent synthetase/ligase" evidence="7">
    <location>
        <begin position="92"/>
        <end position="475"/>
    </location>
</feature>
<dbReference type="InterPro" id="IPR011904">
    <property type="entry name" value="Ac_CoA_lig"/>
</dbReference>
<dbReference type="HAMAP" id="MF_01123">
    <property type="entry name" value="Ac_CoA_synth"/>
    <property type="match status" value="1"/>
</dbReference>
<feature type="binding site" evidence="6">
    <location>
        <begin position="416"/>
        <end position="421"/>
    </location>
    <ligand>
        <name>ATP</name>
        <dbReference type="ChEBI" id="CHEBI:30616"/>
    </ligand>
</feature>
<keyword evidence="3 6" id="KW-0547">Nucleotide-binding</keyword>
<dbReference type="CDD" id="cd05966">
    <property type="entry name" value="ACS"/>
    <property type="match status" value="1"/>
</dbReference>
<feature type="binding site" evidence="6">
    <location>
        <position position="542"/>
    </location>
    <ligand>
        <name>Mg(2+)</name>
        <dbReference type="ChEBI" id="CHEBI:18420"/>
    </ligand>
</feature>
<evidence type="ECO:0000313" key="10">
    <source>
        <dbReference type="EMBL" id="NOK09378.1"/>
    </source>
</evidence>